<dbReference type="Pfam" id="PF12012">
    <property type="entry name" value="DUF3504"/>
    <property type="match status" value="1"/>
</dbReference>
<dbReference type="InterPro" id="IPR013762">
    <property type="entry name" value="Integrase-like_cat_sf"/>
</dbReference>
<protein>
    <submittedName>
        <fullName evidence="9">Zinc finger MYM-type protein 4-like</fullName>
    </submittedName>
</protein>
<evidence type="ECO:0000313" key="9">
    <source>
        <dbReference type="RefSeq" id="XP_031573097.1"/>
    </source>
</evidence>
<proteinExistence type="predicted"/>
<feature type="domain" description="ZMYM2-like/QRICH1 C-terminal" evidence="6">
    <location>
        <begin position="164"/>
        <end position="311"/>
    </location>
</feature>
<accession>A0A6P8J0S1</accession>
<feature type="compositionally biased region" description="Basic and acidic residues" evidence="5">
    <location>
        <begin position="10"/>
        <end position="21"/>
    </location>
</feature>
<evidence type="ECO:0000259" key="7">
    <source>
        <dbReference type="Pfam" id="PF25561"/>
    </source>
</evidence>
<organism evidence="8 9">
    <name type="scientific">Actinia tenebrosa</name>
    <name type="common">Australian red waratah sea anemone</name>
    <dbReference type="NCBI Taxonomy" id="6105"/>
    <lineage>
        <taxon>Eukaryota</taxon>
        <taxon>Metazoa</taxon>
        <taxon>Cnidaria</taxon>
        <taxon>Anthozoa</taxon>
        <taxon>Hexacorallia</taxon>
        <taxon>Actiniaria</taxon>
        <taxon>Actiniidae</taxon>
        <taxon>Actinia</taxon>
    </lineage>
</organism>
<dbReference type="InParanoid" id="A0A6P8J0S1"/>
<dbReference type="InterPro" id="IPR057926">
    <property type="entry name" value="QRICH1_dom"/>
</dbReference>
<dbReference type="RefSeq" id="XP_031573097.1">
    <property type="nucleotide sequence ID" value="XM_031717237.1"/>
</dbReference>
<dbReference type="AlphaFoldDB" id="A0A6P8J0S1"/>
<evidence type="ECO:0000256" key="1">
    <source>
        <dbReference type="ARBA" id="ARBA00022499"/>
    </source>
</evidence>
<dbReference type="GO" id="GO:0006310">
    <property type="term" value="P:DNA recombination"/>
    <property type="evidence" value="ECO:0007669"/>
    <property type="project" value="UniProtKB-KW"/>
</dbReference>
<evidence type="ECO:0000256" key="2">
    <source>
        <dbReference type="ARBA" id="ARBA00022553"/>
    </source>
</evidence>
<keyword evidence="1" id="KW-1017">Isopeptide bond</keyword>
<feature type="region of interest" description="Disordered" evidence="5">
    <location>
        <begin position="1"/>
        <end position="21"/>
    </location>
</feature>
<dbReference type="KEGG" id="aten:116307090"/>
<evidence type="ECO:0000313" key="8">
    <source>
        <dbReference type="Proteomes" id="UP000515163"/>
    </source>
</evidence>
<evidence type="ECO:0000259" key="6">
    <source>
        <dbReference type="Pfam" id="PF12012"/>
    </source>
</evidence>
<reference evidence="9" key="1">
    <citation type="submission" date="2025-08" db="UniProtKB">
        <authorList>
            <consortium name="RefSeq"/>
        </authorList>
    </citation>
    <scope>IDENTIFICATION</scope>
    <source>
        <tissue evidence="9">Tentacle</tissue>
    </source>
</reference>
<dbReference type="PANTHER" id="PTHR21446:SF12">
    <property type="entry name" value="POTASSIUM CHANNEL TETRAMERIZATION DOMAIN CONTAINING 1"/>
    <property type="match status" value="1"/>
</dbReference>
<dbReference type="PANTHER" id="PTHR21446">
    <property type="entry name" value="DUF3504 DOMAIN-CONTAINING PROTEIN"/>
    <property type="match status" value="1"/>
</dbReference>
<feature type="domain" description="QRICH1-like" evidence="7">
    <location>
        <begin position="32"/>
        <end position="143"/>
    </location>
</feature>
<dbReference type="Gene3D" id="1.10.443.10">
    <property type="entry name" value="Intergrase catalytic core"/>
    <property type="match status" value="1"/>
</dbReference>
<dbReference type="InterPro" id="IPR021893">
    <property type="entry name" value="ZMYM2-like_C"/>
</dbReference>
<evidence type="ECO:0000256" key="3">
    <source>
        <dbReference type="ARBA" id="ARBA00022843"/>
    </source>
</evidence>
<dbReference type="OrthoDB" id="5987784at2759"/>
<evidence type="ECO:0000256" key="4">
    <source>
        <dbReference type="ARBA" id="ARBA00023172"/>
    </source>
</evidence>
<dbReference type="GO" id="GO:0003677">
    <property type="term" value="F:DNA binding"/>
    <property type="evidence" value="ECO:0007669"/>
    <property type="project" value="InterPro"/>
</dbReference>
<sequence>MPPKRQFRPPKSEEEERTTLEDCIPKSTRSSTKWAFKVFSEWQIYRVNKDPCKEQSSFEIDIGKVQSLETNIANMNAETLNFWLTKFVQEVVKVNGERYPGRSLYMIVAGLQRHLAESGNAISLLSQNDRRLNIFRRALDAEMRQATQHGVGIQSKMAEREEITEEDEAAFWKMGLLGCHSANSLLKTIYFYNGKLFGLRSNEHRNLRCSNFRIDSESVTYDESVSKTYHGGLKDLKYKPRVVKHVCCAGKDANHQPCLVNCFATYMEKIKHLAKNIDAFYFKPNANTQDNTFCRSPVGINTLNKILPNLCEEAGMERKTSHCLRITCASRLFQNQVDEKLIRDRTGHRSNALLKYEKSSLQQETVVSNLLGPPLANLTDNSSTVATSTKTSSSETNVSCSKVLEDIESLDFEVADELLGNMVLPDTSNAANVVISGSIFNNCTFHLSK</sequence>
<dbReference type="CDD" id="cd00397">
    <property type="entry name" value="DNA_BRE_C"/>
    <property type="match status" value="1"/>
</dbReference>
<keyword evidence="3" id="KW-0832">Ubl conjugation</keyword>
<dbReference type="GeneID" id="116307090"/>
<keyword evidence="4" id="KW-0233">DNA recombination</keyword>
<name>A0A6P8J0S1_ACTTE</name>
<evidence type="ECO:0000256" key="5">
    <source>
        <dbReference type="SAM" id="MobiDB-lite"/>
    </source>
</evidence>
<dbReference type="Pfam" id="PF25561">
    <property type="entry name" value="QRICH1"/>
    <property type="match status" value="1"/>
</dbReference>
<keyword evidence="8" id="KW-1185">Reference proteome</keyword>
<dbReference type="GO" id="GO:0015074">
    <property type="term" value="P:DNA integration"/>
    <property type="evidence" value="ECO:0007669"/>
    <property type="project" value="InterPro"/>
</dbReference>
<keyword evidence="2" id="KW-0597">Phosphoprotein</keyword>
<dbReference type="InterPro" id="IPR052787">
    <property type="entry name" value="MAVS"/>
</dbReference>
<dbReference type="SUPFAM" id="SSF56349">
    <property type="entry name" value="DNA breaking-rejoining enzymes"/>
    <property type="match status" value="1"/>
</dbReference>
<gene>
    <name evidence="9" type="primary">LOC116307090</name>
</gene>
<dbReference type="Proteomes" id="UP000515163">
    <property type="component" value="Unplaced"/>
</dbReference>
<dbReference type="InterPro" id="IPR011010">
    <property type="entry name" value="DNA_brk_join_enz"/>
</dbReference>